<feature type="region of interest" description="Disordered" evidence="7">
    <location>
        <begin position="1"/>
        <end position="32"/>
    </location>
</feature>
<evidence type="ECO:0000256" key="1">
    <source>
        <dbReference type="ARBA" id="ARBA00008987"/>
    </source>
</evidence>
<dbReference type="Gene3D" id="1.25.40.10">
    <property type="entry name" value="Tetratricopeptide repeat domain"/>
    <property type="match status" value="2"/>
</dbReference>
<keyword evidence="4" id="KW-1015">Disulfide bond</keyword>
<dbReference type="OrthoDB" id="9790390at2"/>
<dbReference type="PRINTS" id="PR00421">
    <property type="entry name" value="THIOREDOXIN"/>
</dbReference>
<evidence type="ECO:0000256" key="7">
    <source>
        <dbReference type="SAM" id="MobiDB-lite"/>
    </source>
</evidence>
<protein>
    <recommendedName>
        <fullName evidence="6">Thioredoxin</fullName>
    </recommendedName>
</protein>
<keyword evidence="10" id="KW-1185">Reference proteome</keyword>
<dbReference type="Pfam" id="PF14561">
    <property type="entry name" value="TPR_20"/>
    <property type="match status" value="1"/>
</dbReference>
<keyword evidence="2" id="KW-0813">Transport</keyword>
<dbReference type="PROSITE" id="PS51352">
    <property type="entry name" value="THIOREDOXIN_2"/>
    <property type="match status" value="1"/>
</dbReference>
<dbReference type="PANTHER" id="PTHR45663">
    <property type="entry name" value="GEO12009P1"/>
    <property type="match status" value="1"/>
</dbReference>
<dbReference type="Pfam" id="PF14559">
    <property type="entry name" value="TPR_19"/>
    <property type="match status" value="1"/>
</dbReference>
<dbReference type="Pfam" id="PF00085">
    <property type="entry name" value="Thioredoxin"/>
    <property type="match status" value="1"/>
</dbReference>
<feature type="domain" description="Thioredoxin" evidence="8">
    <location>
        <begin position="14"/>
        <end position="135"/>
    </location>
</feature>
<dbReference type="InterPro" id="IPR017937">
    <property type="entry name" value="Thioredoxin_CS"/>
</dbReference>
<dbReference type="EMBL" id="QEXV01000001">
    <property type="protein sequence ID" value="PWE18142.1"/>
    <property type="molecule type" value="Genomic_DNA"/>
</dbReference>
<comment type="caution">
    <text evidence="9">The sequence shown here is derived from an EMBL/GenBank/DDBJ whole genome shotgun (WGS) entry which is preliminary data.</text>
</comment>
<name>A0A2U2BVW6_9PROT</name>
<dbReference type="SUPFAM" id="SSF48452">
    <property type="entry name" value="TPR-like"/>
    <property type="match status" value="1"/>
</dbReference>
<dbReference type="PANTHER" id="PTHR45663:SF11">
    <property type="entry name" value="GEO12009P1"/>
    <property type="match status" value="1"/>
</dbReference>
<dbReference type="InterPro" id="IPR011990">
    <property type="entry name" value="TPR-like_helical_dom_sf"/>
</dbReference>
<comment type="similarity">
    <text evidence="1">Belongs to the thioredoxin family.</text>
</comment>
<dbReference type="InterPro" id="IPR036249">
    <property type="entry name" value="Thioredoxin-like_sf"/>
</dbReference>
<evidence type="ECO:0000256" key="5">
    <source>
        <dbReference type="ARBA" id="ARBA00023284"/>
    </source>
</evidence>
<dbReference type="InterPro" id="IPR005746">
    <property type="entry name" value="Thioredoxin"/>
</dbReference>
<dbReference type="PROSITE" id="PS00194">
    <property type="entry name" value="THIOREDOXIN_1"/>
    <property type="match status" value="1"/>
</dbReference>
<evidence type="ECO:0000256" key="6">
    <source>
        <dbReference type="NCBIfam" id="TIGR01068"/>
    </source>
</evidence>
<evidence type="ECO:0000256" key="4">
    <source>
        <dbReference type="ARBA" id="ARBA00023157"/>
    </source>
</evidence>
<evidence type="ECO:0000259" key="8">
    <source>
        <dbReference type="PROSITE" id="PS51352"/>
    </source>
</evidence>
<sequence length="314" mass="32626">MQILGADGQVTQSDATESPGPDSAGGDIVKDGTDQSFMQDVVEPSRQVPVLVDFWAPWCGPCRQLGPVIEKTVREAGGAVRLVKVNIDENPGVAGQLRIQSIPAVIAFQDGQPVDGFMGALPESQIKDFIKRLSGDKDEAAIEELIARADAALAAGDPGGAAQDYAAALQMDKESVAAIAGLARVHLAGGDADQARALLDSVPENKKSDPAIAGVRAAMELSGETEGAGDAAELARRAEQSPGDPEAHYELARARIAAGDLAGGADALLDSIGADREWNDEAARKLLLRVFDAAGPGSEVAKEGRRRLSSLLFS</sequence>
<evidence type="ECO:0000256" key="2">
    <source>
        <dbReference type="ARBA" id="ARBA00022448"/>
    </source>
</evidence>
<dbReference type="Gene3D" id="3.40.30.10">
    <property type="entry name" value="Glutaredoxin"/>
    <property type="match status" value="1"/>
</dbReference>
<dbReference type="GO" id="GO:0045454">
    <property type="term" value="P:cell redox homeostasis"/>
    <property type="evidence" value="ECO:0007669"/>
    <property type="project" value="TreeGrafter"/>
</dbReference>
<dbReference type="AlphaFoldDB" id="A0A2U2BVW6"/>
<dbReference type="Proteomes" id="UP000245168">
    <property type="component" value="Unassembled WGS sequence"/>
</dbReference>
<evidence type="ECO:0000313" key="10">
    <source>
        <dbReference type="Proteomes" id="UP000245168"/>
    </source>
</evidence>
<accession>A0A2U2BVW6</accession>
<keyword evidence="5" id="KW-0676">Redox-active center</keyword>
<proteinExistence type="inferred from homology"/>
<reference evidence="10" key="1">
    <citation type="submission" date="2018-05" db="EMBL/GenBank/DDBJ databases">
        <authorList>
            <person name="Liu B.-T."/>
        </authorList>
    </citation>
    <scope>NUCLEOTIDE SEQUENCE [LARGE SCALE GENOMIC DNA]</scope>
    <source>
        <strain evidence="10">WD6-1</strain>
    </source>
</reference>
<dbReference type="GO" id="GO:0015035">
    <property type="term" value="F:protein-disulfide reductase activity"/>
    <property type="evidence" value="ECO:0007669"/>
    <property type="project" value="UniProtKB-UniRule"/>
</dbReference>
<dbReference type="GO" id="GO:0006950">
    <property type="term" value="P:response to stress"/>
    <property type="evidence" value="ECO:0007669"/>
    <property type="project" value="UniProtKB-ARBA"/>
</dbReference>
<dbReference type="GO" id="GO:0005829">
    <property type="term" value="C:cytosol"/>
    <property type="evidence" value="ECO:0007669"/>
    <property type="project" value="TreeGrafter"/>
</dbReference>
<keyword evidence="3" id="KW-0249">Electron transport</keyword>
<gene>
    <name evidence="9" type="primary">trxA</name>
    <name evidence="9" type="ORF">DDZ18_00570</name>
</gene>
<dbReference type="CDD" id="cd02956">
    <property type="entry name" value="ybbN"/>
    <property type="match status" value="1"/>
</dbReference>
<dbReference type="FunFam" id="3.40.30.10:FF:000001">
    <property type="entry name" value="Thioredoxin"/>
    <property type="match status" value="1"/>
</dbReference>
<organism evidence="9 10">
    <name type="scientific">Marinicauda salina</name>
    <dbReference type="NCBI Taxonomy" id="2135793"/>
    <lineage>
        <taxon>Bacteria</taxon>
        <taxon>Pseudomonadati</taxon>
        <taxon>Pseudomonadota</taxon>
        <taxon>Alphaproteobacteria</taxon>
        <taxon>Maricaulales</taxon>
        <taxon>Maricaulaceae</taxon>
        <taxon>Marinicauda</taxon>
    </lineage>
</organism>
<dbReference type="InterPro" id="IPR013766">
    <property type="entry name" value="Thioredoxin_domain"/>
</dbReference>
<dbReference type="RefSeq" id="WP_109251416.1">
    <property type="nucleotide sequence ID" value="NZ_QEXV01000001.1"/>
</dbReference>
<evidence type="ECO:0000313" key="9">
    <source>
        <dbReference type="EMBL" id="PWE18142.1"/>
    </source>
</evidence>
<evidence type="ECO:0000256" key="3">
    <source>
        <dbReference type="ARBA" id="ARBA00022982"/>
    </source>
</evidence>
<dbReference type="SUPFAM" id="SSF52833">
    <property type="entry name" value="Thioredoxin-like"/>
    <property type="match status" value="1"/>
</dbReference>
<dbReference type="NCBIfam" id="TIGR01068">
    <property type="entry name" value="thioredoxin"/>
    <property type="match status" value="1"/>
</dbReference>